<dbReference type="PANTHER" id="PTHR45339">
    <property type="entry name" value="HYBRID SIGNAL TRANSDUCTION HISTIDINE KINASE J"/>
    <property type="match status" value="1"/>
</dbReference>
<evidence type="ECO:0000256" key="1">
    <source>
        <dbReference type="ARBA" id="ARBA00022553"/>
    </source>
</evidence>
<feature type="compositionally biased region" description="Basic and acidic residues" evidence="3">
    <location>
        <begin position="209"/>
        <end position="219"/>
    </location>
</feature>
<protein>
    <recommendedName>
        <fullName evidence="4">HAMP domain-containing protein</fullName>
    </recommendedName>
</protein>
<dbReference type="PANTHER" id="PTHR45339:SF1">
    <property type="entry name" value="HYBRID SIGNAL TRANSDUCTION HISTIDINE KINASE J"/>
    <property type="match status" value="1"/>
</dbReference>
<dbReference type="InterPro" id="IPR003660">
    <property type="entry name" value="HAMP_dom"/>
</dbReference>
<feature type="region of interest" description="Disordered" evidence="3">
    <location>
        <begin position="190"/>
        <end position="219"/>
    </location>
</feature>
<keyword evidence="2" id="KW-0902">Two-component regulatory system</keyword>
<feature type="non-terminal residue" evidence="5">
    <location>
        <position position="219"/>
    </location>
</feature>
<dbReference type="PROSITE" id="PS50885">
    <property type="entry name" value="HAMP"/>
    <property type="match status" value="1"/>
</dbReference>
<feature type="domain" description="HAMP" evidence="4">
    <location>
        <begin position="78"/>
        <end position="122"/>
    </location>
</feature>
<dbReference type="Gene3D" id="1.20.120.1530">
    <property type="match status" value="1"/>
</dbReference>
<evidence type="ECO:0000256" key="2">
    <source>
        <dbReference type="ARBA" id="ARBA00023012"/>
    </source>
</evidence>
<gene>
    <name evidence="5" type="ORF">MCHLO_04290</name>
</gene>
<dbReference type="EMBL" id="DF842780">
    <property type="protein sequence ID" value="GAT46791.1"/>
    <property type="molecule type" value="Genomic_DNA"/>
</dbReference>
<name>A0ABQ0L6Q0_MYCCL</name>
<reference evidence="5" key="1">
    <citation type="submission" date="2014-09" db="EMBL/GenBank/DDBJ databases">
        <title>Genome sequence of the luminous mushroom Mycena chlorophos for searching fungal bioluminescence genes.</title>
        <authorList>
            <person name="Tanaka Y."/>
            <person name="Kasuga D."/>
            <person name="Oba Y."/>
            <person name="Hase S."/>
            <person name="Sato K."/>
            <person name="Oba Y."/>
            <person name="Sakakibara Y."/>
        </authorList>
    </citation>
    <scope>NUCLEOTIDE SEQUENCE</scope>
</reference>
<organism evidence="5 6">
    <name type="scientific">Mycena chlorophos</name>
    <name type="common">Agaric fungus</name>
    <name type="synonym">Agaricus chlorophos</name>
    <dbReference type="NCBI Taxonomy" id="658473"/>
    <lineage>
        <taxon>Eukaryota</taxon>
        <taxon>Fungi</taxon>
        <taxon>Dikarya</taxon>
        <taxon>Basidiomycota</taxon>
        <taxon>Agaricomycotina</taxon>
        <taxon>Agaricomycetes</taxon>
        <taxon>Agaricomycetidae</taxon>
        <taxon>Agaricales</taxon>
        <taxon>Marasmiineae</taxon>
        <taxon>Mycenaceae</taxon>
        <taxon>Mycena</taxon>
    </lineage>
</organism>
<evidence type="ECO:0000313" key="6">
    <source>
        <dbReference type="Proteomes" id="UP000815677"/>
    </source>
</evidence>
<proteinExistence type="predicted"/>
<evidence type="ECO:0000313" key="5">
    <source>
        <dbReference type="EMBL" id="GAT46791.1"/>
    </source>
</evidence>
<dbReference type="Proteomes" id="UP000815677">
    <property type="component" value="Unassembled WGS sequence"/>
</dbReference>
<sequence>MGTLEESKHLKNQNEVPDVACVCKAVAMDDLNQKIAVPSKKSSLHNSSRLEMLGKLGAQAHIDNIEGTWRKPTKRACAISKVTKAVACGDLTKTIDFDVAFEMLDLKSTINGLVDQLGNFLREVTHVALEHMALNLTSQVRTISRVTKAVALGDLSQNIEMTLRMLDLKVATNEMVSHLIIFQQGHSRRARGGHAREARRTGAGRGSARHVEGFDRQRE</sequence>
<accession>A0ABQ0L6Q0</accession>
<evidence type="ECO:0000259" key="4">
    <source>
        <dbReference type="PROSITE" id="PS50885"/>
    </source>
</evidence>
<evidence type="ECO:0000256" key="3">
    <source>
        <dbReference type="SAM" id="MobiDB-lite"/>
    </source>
</evidence>
<keyword evidence="1" id="KW-0597">Phosphoprotein</keyword>
<keyword evidence="6" id="KW-1185">Reference proteome</keyword>